<proteinExistence type="predicted"/>
<dbReference type="EMBL" id="JAAQTL010000001">
    <property type="protein sequence ID" value="NID14364.1"/>
    <property type="molecule type" value="Genomic_DNA"/>
</dbReference>
<gene>
    <name evidence="2" type="ORF">HBF32_02670</name>
</gene>
<sequence>MRNVVEGASVGYAVTYLSGILAGFPWDKLASGLTAVWFAILIVDKAYQKAKAWLATRKQAPA</sequence>
<keyword evidence="3" id="KW-1185">Reference proteome</keyword>
<dbReference type="Proteomes" id="UP000518878">
    <property type="component" value="Unassembled WGS sequence"/>
</dbReference>
<organism evidence="2 3">
    <name type="scientific">Luteibacter yeojuensis</name>
    <dbReference type="NCBI Taxonomy" id="345309"/>
    <lineage>
        <taxon>Bacteria</taxon>
        <taxon>Pseudomonadati</taxon>
        <taxon>Pseudomonadota</taxon>
        <taxon>Gammaproteobacteria</taxon>
        <taxon>Lysobacterales</taxon>
        <taxon>Rhodanobacteraceae</taxon>
        <taxon>Luteibacter</taxon>
    </lineage>
</organism>
<evidence type="ECO:0000313" key="2">
    <source>
        <dbReference type="EMBL" id="NID14364.1"/>
    </source>
</evidence>
<keyword evidence="1" id="KW-1133">Transmembrane helix</keyword>
<reference evidence="2 3" key="1">
    <citation type="journal article" date="2006" name="Int. J. Syst. Evol. Microbiol.">
        <title>Dyella yeojuensis sp. nov., isolated from greenhouse soil in Korea.</title>
        <authorList>
            <person name="Kim B.Y."/>
            <person name="Weon H.Y."/>
            <person name="Lee K.H."/>
            <person name="Seok S.J."/>
            <person name="Kwon S.W."/>
            <person name="Go S.J."/>
            <person name="Stackebrandt E."/>
        </authorList>
    </citation>
    <scope>NUCLEOTIDE SEQUENCE [LARGE SCALE GENOMIC DNA]</scope>
    <source>
        <strain evidence="2 3">DSM 17673</strain>
    </source>
</reference>
<keyword evidence="1" id="KW-0472">Membrane</keyword>
<comment type="caution">
    <text evidence="2">The sequence shown here is derived from an EMBL/GenBank/DDBJ whole genome shotgun (WGS) entry which is preliminary data.</text>
</comment>
<keyword evidence="1" id="KW-0812">Transmembrane</keyword>
<accession>A0A7X5QS54</accession>
<evidence type="ECO:0000313" key="3">
    <source>
        <dbReference type="Proteomes" id="UP000518878"/>
    </source>
</evidence>
<protein>
    <submittedName>
        <fullName evidence="2">Uncharacterized protein</fullName>
    </submittedName>
</protein>
<name>A0A7X5QS54_9GAMM</name>
<dbReference type="RefSeq" id="WP_166698081.1">
    <property type="nucleotide sequence ID" value="NZ_JAAQTL010000001.1"/>
</dbReference>
<feature type="transmembrane region" description="Helical" evidence="1">
    <location>
        <begin position="29"/>
        <end position="47"/>
    </location>
</feature>
<evidence type="ECO:0000256" key="1">
    <source>
        <dbReference type="SAM" id="Phobius"/>
    </source>
</evidence>
<dbReference type="AlphaFoldDB" id="A0A7X5QS54"/>